<organism evidence="18 19">
    <name type="scientific">Saccharospirillum mangrovi</name>
    <dbReference type="NCBI Taxonomy" id="2161747"/>
    <lineage>
        <taxon>Bacteria</taxon>
        <taxon>Pseudomonadati</taxon>
        <taxon>Pseudomonadota</taxon>
        <taxon>Gammaproteobacteria</taxon>
        <taxon>Oceanospirillales</taxon>
        <taxon>Saccharospirillaceae</taxon>
        <taxon>Saccharospirillum</taxon>
    </lineage>
</organism>
<feature type="region of interest" description="Disordered" evidence="15">
    <location>
        <begin position="79"/>
        <end position="99"/>
    </location>
</feature>
<evidence type="ECO:0000256" key="6">
    <source>
        <dbReference type="ARBA" id="ARBA00013958"/>
    </source>
</evidence>
<comment type="similarity">
    <text evidence="4">Belongs to the peptidase S1C family.</text>
</comment>
<keyword evidence="13" id="KW-0346">Stress response</keyword>
<keyword evidence="9" id="KW-0677">Repeat</keyword>
<dbReference type="InterPro" id="IPR009003">
    <property type="entry name" value="Peptidase_S1_PA"/>
</dbReference>
<evidence type="ECO:0000256" key="7">
    <source>
        <dbReference type="ARBA" id="ARBA00022670"/>
    </source>
</evidence>
<evidence type="ECO:0000256" key="8">
    <source>
        <dbReference type="ARBA" id="ARBA00022729"/>
    </source>
</evidence>
<evidence type="ECO:0000256" key="14">
    <source>
        <dbReference type="ARBA" id="ARBA00032850"/>
    </source>
</evidence>
<keyword evidence="19" id="KW-1185">Reference proteome</keyword>
<dbReference type="Gene3D" id="2.30.42.10">
    <property type="match status" value="2"/>
</dbReference>
<sequence length="476" mass="52158">MLKPTLRRSWILVTVFTLSVWQHAMAQTVTLPDFATLAEDYSPSVVRIEAQGEPSQRQQQQMEQFEQWQEQMPEMFRYFFGDQPPNGQRPPQAQPSRSQGSGFIISADGFVVTNHHVIAGANNIRVRLNDQRVYDAELVGTDEQSDLALLKVEATNLPFLRFGDSDDLRVGAWVLAIGAPFGMDYSVTAGIVSAKGRSLGERYVPFIQTDVAINPGNSGGPLFNTQGEVVGINSQIYTRSGGFMGLSFAIPSNMAMDIIDQLQTNGRVARGWLGIAMDSNYNNDPDLAESFGLDRPIGALVQHVYSGTPAQDAGLRPGDLILRFGDRDIQQFSDLAPLVGATRPGTVVDLSVVRNGERITLPLEIGALPENEQSVIAQAQPQAMPDVDNPLMIRARDLTPAESRVLQERGVMIDEVFAGPAQDAGLVSGDVITMLHGQFVRTKEEFDRVVANLPEGRRVALRIIRDNAVRFVSVAL</sequence>
<proteinExistence type="inferred from homology"/>
<name>A0ABV7ZZA3_9GAMM</name>
<dbReference type="Pfam" id="PF13180">
    <property type="entry name" value="PDZ_2"/>
    <property type="match status" value="2"/>
</dbReference>
<feature type="domain" description="PDZ" evidence="17">
    <location>
        <begin position="267"/>
        <end position="356"/>
    </location>
</feature>
<keyword evidence="8 16" id="KW-0732">Signal</keyword>
<dbReference type="Gene3D" id="2.40.10.120">
    <property type="match status" value="1"/>
</dbReference>
<keyword evidence="7" id="KW-0645">Protease</keyword>
<protein>
    <recommendedName>
        <fullName evidence="6">Probable periplasmic serine endoprotease DegP-like</fullName>
        <ecNumber evidence="5">3.4.21.107</ecNumber>
    </recommendedName>
    <alternativeName>
        <fullName evidence="14">Protease Do</fullName>
    </alternativeName>
</protein>
<gene>
    <name evidence="18" type="ORF">ACFOOG_13470</name>
</gene>
<comment type="subcellular location">
    <subcellularLocation>
        <location evidence="3">Periplasm</location>
    </subcellularLocation>
</comment>
<evidence type="ECO:0000256" key="11">
    <source>
        <dbReference type="ARBA" id="ARBA00022801"/>
    </source>
</evidence>
<accession>A0ABV7ZZA3</accession>
<evidence type="ECO:0000313" key="19">
    <source>
        <dbReference type="Proteomes" id="UP001595617"/>
    </source>
</evidence>
<dbReference type="RefSeq" id="WP_380697478.1">
    <property type="nucleotide sequence ID" value="NZ_JBHRYR010000004.1"/>
</dbReference>
<dbReference type="Pfam" id="PF13365">
    <property type="entry name" value="Trypsin_2"/>
    <property type="match status" value="1"/>
</dbReference>
<dbReference type="InterPro" id="IPR036034">
    <property type="entry name" value="PDZ_sf"/>
</dbReference>
<evidence type="ECO:0000256" key="3">
    <source>
        <dbReference type="ARBA" id="ARBA00004418"/>
    </source>
</evidence>
<evidence type="ECO:0000256" key="5">
    <source>
        <dbReference type="ARBA" id="ARBA00013035"/>
    </source>
</evidence>
<evidence type="ECO:0000256" key="1">
    <source>
        <dbReference type="ARBA" id="ARBA00001772"/>
    </source>
</evidence>
<dbReference type="InterPro" id="IPR001478">
    <property type="entry name" value="PDZ"/>
</dbReference>
<dbReference type="Proteomes" id="UP001595617">
    <property type="component" value="Unassembled WGS sequence"/>
</dbReference>
<evidence type="ECO:0000256" key="16">
    <source>
        <dbReference type="SAM" id="SignalP"/>
    </source>
</evidence>
<evidence type="ECO:0000256" key="10">
    <source>
        <dbReference type="ARBA" id="ARBA00022764"/>
    </source>
</evidence>
<feature type="chain" id="PRO_5045888119" description="Probable periplasmic serine endoprotease DegP-like" evidence="16">
    <location>
        <begin position="27"/>
        <end position="476"/>
    </location>
</feature>
<evidence type="ECO:0000256" key="13">
    <source>
        <dbReference type="ARBA" id="ARBA00023016"/>
    </source>
</evidence>
<dbReference type="SUPFAM" id="SSF50156">
    <property type="entry name" value="PDZ domain-like"/>
    <property type="match status" value="2"/>
</dbReference>
<keyword evidence="10" id="KW-0574">Periplasm</keyword>
<dbReference type="NCBIfam" id="TIGR02037">
    <property type="entry name" value="degP_htrA_DO"/>
    <property type="match status" value="1"/>
</dbReference>
<evidence type="ECO:0000256" key="15">
    <source>
        <dbReference type="SAM" id="MobiDB-lite"/>
    </source>
</evidence>
<comment type="caution">
    <text evidence="18">The sequence shown here is derived from an EMBL/GenBank/DDBJ whole genome shotgun (WGS) entry which is preliminary data.</text>
</comment>
<keyword evidence="11" id="KW-0378">Hydrolase</keyword>
<comment type="catalytic activity">
    <reaction evidence="1">
        <text>Acts on substrates that are at least partially unfolded. The cleavage site P1 residue is normally between a pair of hydrophobic residues, such as Val-|-Val.</text>
        <dbReference type="EC" id="3.4.21.107"/>
    </reaction>
</comment>
<evidence type="ECO:0000259" key="17">
    <source>
        <dbReference type="PROSITE" id="PS50106"/>
    </source>
</evidence>
<dbReference type="InterPro" id="IPR011782">
    <property type="entry name" value="Pept_S1C_Do"/>
</dbReference>
<dbReference type="PROSITE" id="PS50106">
    <property type="entry name" value="PDZ"/>
    <property type="match status" value="1"/>
</dbReference>
<reference evidence="19" key="1">
    <citation type="journal article" date="2019" name="Int. J. Syst. Evol. Microbiol.">
        <title>The Global Catalogue of Microorganisms (GCM) 10K type strain sequencing project: providing services to taxonomists for standard genome sequencing and annotation.</title>
        <authorList>
            <consortium name="The Broad Institute Genomics Platform"/>
            <consortium name="The Broad Institute Genome Sequencing Center for Infectious Disease"/>
            <person name="Wu L."/>
            <person name="Ma J."/>
        </authorList>
    </citation>
    <scope>NUCLEOTIDE SEQUENCE [LARGE SCALE GENOMIC DNA]</scope>
    <source>
        <strain evidence="19">IBRC 10765</strain>
    </source>
</reference>
<dbReference type="EMBL" id="JBHRYR010000004">
    <property type="protein sequence ID" value="MFC3853848.1"/>
    <property type="molecule type" value="Genomic_DNA"/>
</dbReference>
<comment type="function">
    <text evidence="2">Might be efficient in the degradation of transiently denatured and unfolded proteins which accumulate in the periplasm following stress conditions.</text>
</comment>
<dbReference type="PRINTS" id="PR00834">
    <property type="entry name" value="PROTEASES2C"/>
</dbReference>
<dbReference type="SMART" id="SM00228">
    <property type="entry name" value="PDZ"/>
    <property type="match status" value="2"/>
</dbReference>
<evidence type="ECO:0000256" key="2">
    <source>
        <dbReference type="ARBA" id="ARBA00002610"/>
    </source>
</evidence>
<dbReference type="InterPro" id="IPR001940">
    <property type="entry name" value="Peptidase_S1C"/>
</dbReference>
<keyword evidence="12" id="KW-0720">Serine protease</keyword>
<evidence type="ECO:0000313" key="18">
    <source>
        <dbReference type="EMBL" id="MFC3853848.1"/>
    </source>
</evidence>
<dbReference type="EC" id="3.4.21.107" evidence="5"/>
<evidence type="ECO:0000256" key="12">
    <source>
        <dbReference type="ARBA" id="ARBA00022825"/>
    </source>
</evidence>
<dbReference type="PANTHER" id="PTHR22939:SF130">
    <property type="entry name" value="PERIPLASMIC SERINE ENDOPROTEASE DEGP-LIKE-RELATED"/>
    <property type="match status" value="1"/>
</dbReference>
<evidence type="ECO:0000256" key="4">
    <source>
        <dbReference type="ARBA" id="ARBA00010541"/>
    </source>
</evidence>
<dbReference type="SUPFAM" id="SSF50494">
    <property type="entry name" value="Trypsin-like serine proteases"/>
    <property type="match status" value="1"/>
</dbReference>
<feature type="compositionally biased region" description="Low complexity" evidence="15">
    <location>
        <begin position="89"/>
        <end position="99"/>
    </location>
</feature>
<evidence type="ECO:0000256" key="9">
    <source>
        <dbReference type="ARBA" id="ARBA00022737"/>
    </source>
</evidence>
<dbReference type="PANTHER" id="PTHR22939">
    <property type="entry name" value="SERINE PROTEASE FAMILY S1C HTRA-RELATED"/>
    <property type="match status" value="1"/>
</dbReference>
<feature type="signal peptide" evidence="16">
    <location>
        <begin position="1"/>
        <end position="26"/>
    </location>
</feature>